<dbReference type="InterPro" id="IPR015856">
    <property type="entry name" value="ABC_transpr_CbiO/EcfA_su"/>
</dbReference>
<evidence type="ECO:0000256" key="4">
    <source>
        <dbReference type="ARBA" id="ARBA00022475"/>
    </source>
</evidence>
<evidence type="ECO:0000259" key="9">
    <source>
        <dbReference type="PROSITE" id="PS50893"/>
    </source>
</evidence>
<evidence type="ECO:0000256" key="7">
    <source>
        <dbReference type="ARBA" id="ARBA00022967"/>
    </source>
</evidence>
<dbReference type="EMBL" id="AJWY01001506">
    <property type="protein sequence ID" value="EKC79687.1"/>
    <property type="molecule type" value="Genomic_DNA"/>
</dbReference>
<gene>
    <name evidence="10" type="ORF">LEA_02183</name>
</gene>
<dbReference type="SUPFAM" id="SSF52540">
    <property type="entry name" value="P-loop containing nucleoside triphosphate hydrolases"/>
    <property type="match status" value="1"/>
</dbReference>
<evidence type="ECO:0000256" key="8">
    <source>
        <dbReference type="ARBA" id="ARBA00023136"/>
    </source>
</evidence>
<feature type="domain" description="ABC transporter" evidence="9">
    <location>
        <begin position="7"/>
        <end position="243"/>
    </location>
</feature>
<keyword evidence="6 10" id="KW-0067">ATP-binding</keyword>
<evidence type="ECO:0000256" key="3">
    <source>
        <dbReference type="ARBA" id="ARBA00022448"/>
    </source>
</evidence>
<keyword evidence="8" id="KW-0472">Membrane</keyword>
<reference evidence="10" key="1">
    <citation type="journal article" date="2013" name="Environ. Microbiol.">
        <title>Microbiota from the distal guts of lean and obese adolescents exhibit partial functional redundancy besides clear differences in community structure.</title>
        <authorList>
            <person name="Ferrer M."/>
            <person name="Ruiz A."/>
            <person name="Lanza F."/>
            <person name="Haange S.B."/>
            <person name="Oberbach A."/>
            <person name="Till H."/>
            <person name="Bargiela R."/>
            <person name="Campoy C."/>
            <person name="Segura M.T."/>
            <person name="Richter M."/>
            <person name="von Bergen M."/>
            <person name="Seifert J."/>
            <person name="Suarez A."/>
        </authorList>
    </citation>
    <scope>NUCLEOTIDE SEQUENCE</scope>
</reference>
<keyword evidence="5" id="KW-0547">Nucleotide-binding</keyword>
<organism evidence="10">
    <name type="scientific">human gut metagenome</name>
    <dbReference type="NCBI Taxonomy" id="408170"/>
    <lineage>
        <taxon>unclassified sequences</taxon>
        <taxon>metagenomes</taxon>
        <taxon>organismal metagenomes</taxon>
    </lineage>
</organism>
<keyword evidence="4" id="KW-1003">Cell membrane</keyword>
<dbReference type="PANTHER" id="PTHR43553:SF24">
    <property type="entry name" value="ENERGY-COUPLING FACTOR TRANSPORTER ATP-BINDING PROTEIN ECFA1"/>
    <property type="match status" value="1"/>
</dbReference>
<dbReference type="InterPro" id="IPR003439">
    <property type="entry name" value="ABC_transporter-like_ATP-bd"/>
</dbReference>
<dbReference type="InterPro" id="IPR017871">
    <property type="entry name" value="ABC_transporter-like_CS"/>
</dbReference>
<dbReference type="InterPro" id="IPR027417">
    <property type="entry name" value="P-loop_NTPase"/>
</dbReference>
<keyword evidence="7" id="KW-1278">Translocase</keyword>
<dbReference type="GO" id="GO:0005524">
    <property type="term" value="F:ATP binding"/>
    <property type="evidence" value="ECO:0007669"/>
    <property type="project" value="UniProtKB-KW"/>
</dbReference>
<dbReference type="InterPro" id="IPR050095">
    <property type="entry name" value="ECF_ABC_transporter_ATP-bd"/>
</dbReference>
<sequence length="279" mass="30362">MGDPIMIDAHDIRFSYDGPGGRRSLNGAQLHVSPGEFVAVLGHNGCGKSTLVKHFNALLPLQHGTLTIDGMDAADPANRWALRRKVGMVFQNPDNQFVSTIVGEDVAFGLENYGVPENEIPARVAAALAAVDMAGYENRATHTLSGGQKQRVALAGVLALSPDILVFDEATAMLDPDGRQEVLRTIRRLHKEQRKTVVMITHYIEEAIGADRVYLIHDGKMIADGTAREMLTQPELLAAAGLTPPMPVQMYYDLKQAGIVLARCPLTLEELAEELCRSQ</sequence>
<keyword evidence="3" id="KW-0813">Transport</keyword>
<evidence type="ECO:0000313" key="10">
    <source>
        <dbReference type="EMBL" id="EKC79687.1"/>
    </source>
</evidence>
<protein>
    <submittedName>
        <fullName evidence="10">Cobalt transporter ATP-binding subunit</fullName>
    </submittedName>
</protein>
<evidence type="ECO:0000256" key="6">
    <source>
        <dbReference type="ARBA" id="ARBA00022840"/>
    </source>
</evidence>
<dbReference type="NCBIfam" id="TIGR04520">
    <property type="entry name" value="ECF_ATPase_1"/>
    <property type="match status" value="1"/>
</dbReference>
<evidence type="ECO:0000256" key="1">
    <source>
        <dbReference type="ARBA" id="ARBA00004236"/>
    </source>
</evidence>
<dbReference type="InterPro" id="IPR030947">
    <property type="entry name" value="EcfA_1"/>
</dbReference>
<dbReference type="GO" id="GO:0016887">
    <property type="term" value="F:ATP hydrolysis activity"/>
    <property type="evidence" value="ECO:0007669"/>
    <property type="project" value="InterPro"/>
</dbReference>
<dbReference type="Gene3D" id="3.40.50.300">
    <property type="entry name" value="P-loop containing nucleotide triphosphate hydrolases"/>
    <property type="match status" value="1"/>
</dbReference>
<dbReference type="PANTHER" id="PTHR43553">
    <property type="entry name" value="HEAVY METAL TRANSPORTER"/>
    <property type="match status" value="1"/>
</dbReference>
<dbReference type="Pfam" id="PF00005">
    <property type="entry name" value="ABC_tran"/>
    <property type="match status" value="1"/>
</dbReference>
<dbReference type="GO" id="GO:0043190">
    <property type="term" value="C:ATP-binding cassette (ABC) transporter complex"/>
    <property type="evidence" value="ECO:0007669"/>
    <property type="project" value="TreeGrafter"/>
</dbReference>
<accession>K1U3A5</accession>
<proteinExistence type="inferred from homology"/>
<comment type="similarity">
    <text evidence="2">Belongs to the ABC transporter superfamily.</text>
</comment>
<evidence type="ECO:0000256" key="5">
    <source>
        <dbReference type="ARBA" id="ARBA00022741"/>
    </source>
</evidence>
<dbReference type="SMART" id="SM00382">
    <property type="entry name" value="AAA"/>
    <property type="match status" value="1"/>
</dbReference>
<dbReference type="InterPro" id="IPR003593">
    <property type="entry name" value="AAA+_ATPase"/>
</dbReference>
<comment type="subcellular location">
    <subcellularLocation>
        <location evidence="1">Cell membrane</location>
    </subcellularLocation>
</comment>
<dbReference type="AlphaFoldDB" id="K1U3A5"/>
<evidence type="ECO:0000256" key="2">
    <source>
        <dbReference type="ARBA" id="ARBA00005417"/>
    </source>
</evidence>
<dbReference type="GO" id="GO:0042626">
    <property type="term" value="F:ATPase-coupled transmembrane transporter activity"/>
    <property type="evidence" value="ECO:0007669"/>
    <property type="project" value="TreeGrafter"/>
</dbReference>
<dbReference type="CDD" id="cd03225">
    <property type="entry name" value="ABC_cobalt_CbiO_domain1"/>
    <property type="match status" value="1"/>
</dbReference>
<dbReference type="FunFam" id="3.40.50.300:FF:000224">
    <property type="entry name" value="Energy-coupling factor transporter ATP-binding protein EcfA"/>
    <property type="match status" value="1"/>
</dbReference>
<dbReference type="PROSITE" id="PS50893">
    <property type="entry name" value="ABC_TRANSPORTER_2"/>
    <property type="match status" value="1"/>
</dbReference>
<dbReference type="PROSITE" id="PS00211">
    <property type="entry name" value="ABC_TRANSPORTER_1"/>
    <property type="match status" value="1"/>
</dbReference>
<comment type="caution">
    <text evidence="10">The sequence shown here is derived from an EMBL/GenBank/DDBJ whole genome shotgun (WGS) entry which is preliminary data.</text>
</comment>
<name>K1U3A5_9ZZZZ</name>